<protein>
    <recommendedName>
        <fullName evidence="5">Vacuolar sorting receptor thioredoxin-like domain-containing protein</fullName>
    </recommendedName>
</protein>
<evidence type="ECO:0000313" key="6">
    <source>
        <dbReference type="EMBL" id="OIP87149.1"/>
    </source>
</evidence>
<dbReference type="InterPro" id="IPR056858">
    <property type="entry name" value="VSR_TRX"/>
</dbReference>
<comment type="caution">
    <text evidence="6">The sequence shown here is derived from an EMBL/GenBank/DDBJ whole genome shotgun (WGS) entry which is preliminary data.</text>
</comment>
<evidence type="ECO:0000256" key="4">
    <source>
        <dbReference type="ARBA" id="ARBA00023180"/>
    </source>
</evidence>
<dbReference type="PANTHER" id="PTHR13234:SF8">
    <property type="entry name" value="GAMMA-INTERFERON-INDUCIBLE LYSOSOMAL THIOL REDUCTASE"/>
    <property type="match status" value="1"/>
</dbReference>
<keyword evidence="4" id="KW-0325">Glycoprotein</keyword>
<accession>A0A1J5HP87</accession>
<dbReference type="Gene3D" id="3.40.30.10">
    <property type="entry name" value="Glutaredoxin"/>
    <property type="match status" value="1"/>
</dbReference>
<dbReference type="InterPro" id="IPR036249">
    <property type="entry name" value="Thioredoxin-like_sf"/>
</dbReference>
<name>A0A1J5HP87_9BACT</name>
<evidence type="ECO:0000256" key="1">
    <source>
        <dbReference type="ARBA" id="ARBA00004613"/>
    </source>
</evidence>
<proteinExistence type="predicted"/>
<dbReference type="GO" id="GO:0016671">
    <property type="term" value="F:oxidoreductase activity, acting on a sulfur group of donors, disulfide as acceptor"/>
    <property type="evidence" value="ECO:0007669"/>
    <property type="project" value="InterPro"/>
</dbReference>
<dbReference type="SUPFAM" id="SSF52833">
    <property type="entry name" value="Thioredoxin-like"/>
    <property type="match status" value="1"/>
</dbReference>
<gene>
    <name evidence="6" type="ORF">AUK05_01910</name>
</gene>
<keyword evidence="3" id="KW-0732">Signal</keyword>
<organism evidence="6 7">
    <name type="scientific">Candidatus Shapirobacteria bacterium CG2_30_35_20</name>
    <dbReference type="NCBI Taxonomy" id="1805376"/>
    <lineage>
        <taxon>Bacteria</taxon>
        <taxon>Candidatus Shapironibacteriota</taxon>
    </lineage>
</organism>
<evidence type="ECO:0000259" key="5">
    <source>
        <dbReference type="Pfam" id="PF25011"/>
    </source>
</evidence>
<evidence type="ECO:0000313" key="7">
    <source>
        <dbReference type="Proteomes" id="UP000182344"/>
    </source>
</evidence>
<sequence length="328" mass="36246">MIKKTKTIKSYSYIKVPLPAIIFTAILLTGLSFYSGLSFAKSKSIATPALDSKIIFAPQKQDKSELKFFVMSFCPYGNQMEDILRPVFDLLGNKVNLVPHYIFDKIDNIDTYCSSRSGDINQCSTYVQNKYFPDITTCKKTISENLAKCKDEKAYIKAPSGAMYASLHGRQEATQNIREMCVWNIIGDNKKQWWDFVGAVNKGCTATNADSCWENQAKQVGLDTAAITDCFNKEGINLIEKELELTKKFNVSGSPTVLINDQAFPPETAYTQDGKGTLKIGKKVATQDRYRLPNVLKEAVCVGSKSNIKECNTTIPDPAGTAPAVGGC</sequence>
<evidence type="ECO:0000256" key="2">
    <source>
        <dbReference type="ARBA" id="ARBA00022525"/>
    </source>
</evidence>
<dbReference type="EMBL" id="MNZO01000027">
    <property type="protein sequence ID" value="OIP87149.1"/>
    <property type="molecule type" value="Genomic_DNA"/>
</dbReference>
<dbReference type="Proteomes" id="UP000182344">
    <property type="component" value="Unassembled WGS sequence"/>
</dbReference>
<comment type="subcellular location">
    <subcellularLocation>
        <location evidence="1">Secreted</location>
    </subcellularLocation>
</comment>
<dbReference type="GO" id="GO:0005576">
    <property type="term" value="C:extracellular region"/>
    <property type="evidence" value="ECO:0007669"/>
    <property type="project" value="UniProtKB-SubCell"/>
</dbReference>
<keyword evidence="2" id="KW-0964">Secreted</keyword>
<dbReference type="Pfam" id="PF25011">
    <property type="entry name" value="VSR_TRX"/>
    <property type="match status" value="1"/>
</dbReference>
<reference evidence="6 7" key="1">
    <citation type="journal article" date="2016" name="Environ. Microbiol.">
        <title>Genomic resolution of a cold subsurface aquifer community provides metabolic insights for novel microbes adapted to high CO concentrations.</title>
        <authorList>
            <person name="Probst A.J."/>
            <person name="Castelle C.J."/>
            <person name="Singh A."/>
            <person name="Brown C.T."/>
            <person name="Anantharaman K."/>
            <person name="Sharon I."/>
            <person name="Hug L.A."/>
            <person name="Burstein D."/>
            <person name="Emerson J.B."/>
            <person name="Thomas B.C."/>
            <person name="Banfield J.F."/>
        </authorList>
    </citation>
    <scope>NUCLEOTIDE SEQUENCE [LARGE SCALE GENOMIC DNA]</scope>
    <source>
        <strain evidence="6">CG2_30_35_20</strain>
    </source>
</reference>
<dbReference type="AlphaFoldDB" id="A0A1J5HP87"/>
<dbReference type="PANTHER" id="PTHR13234">
    <property type="entry name" value="GAMMA-INTERFERON INDUCIBLE LYSOSOMAL THIOL REDUCTASE GILT"/>
    <property type="match status" value="1"/>
</dbReference>
<feature type="domain" description="Vacuolar sorting receptor thioredoxin-like" evidence="5">
    <location>
        <begin position="146"/>
        <end position="263"/>
    </location>
</feature>
<dbReference type="InterPro" id="IPR004911">
    <property type="entry name" value="Interferon-induced_GILT"/>
</dbReference>
<evidence type="ECO:0000256" key="3">
    <source>
        <dbReference type="ARBA" id="ARBA00022729"/>
    </source>
</evidence>